<name>A0ACB8I3U1_CITSI</name>
<comment type="caution">
    <text evidence="1">The sequence shown here is derived from an EMBL/GenBank/DDBJ whole genome shotgun (WGS) entry which is preliminary data.</text>
</comment>
<evidence type="ECO:0000313" key="2">
    <source>
        <dbReference type="Proteomes" id="UP000829398"/>
    </source>
</evidence>
<organism evidence="1 2">
    <name type="scientific">Citrus sinensis</name>
    <name type="common">Sweet orange</name>
    <name type="synonym">Citrus aurantium var. sinensis</name>
    <dbReference type="NCBI Taxonomy" id="2711"/>
    <lineage>
        <taxon>Eukaryota</taxon>
        <taxon>Viridiplantae</taxon>
        <taxon>Streptophyta</taxon>
        <taxon>Embryophyta</taxon>
        <taxon>Tracheophyta</taxon>
        <taxon>Spermatophyta</taxon>
        <taxon>Magnoliopsida</taxon>
        <taxon>eudicotyledons</taxon>
        <taxon>Gunneridae</taxon>
        <taxon>Pentapetalae</taxon>
        <taxon>rosids</taxon>
        <taxon>malvids</taxon>
        <taxon>Sapindales</taxon>
        <taxon>Rutaceae</taxon>
        <taxon>Aurantioideae</taxon>
        <taxon>Citrus</taxon>
    </lineage>
</organism>
<dbReference type="Proteomes" id="UP000829398">
    <property type="component" value="Chromosome 9"/>
</dbReference>
<protein>
    <submittedName>
        <fullName evidence="1">Receptor-like protein 15</fullName>
    </submittedName>
</protein>
<evidence type="ECO:0000313" key="1">
    <source>
        <dbReference type="EMBL" id="KAH9681777.1"/>
    </source>
</evidence>
<sequence length="496" mass="56039">MMLVFFLLTIILEGCWGTEGCLEQERSALLRLKHDFFNDPFNLENWVDDENHSDCCKWEGVECNTSTGRVKALYLSSKRQFLYSTAGQLNASLLTPFQQLETLHLDSNNIAGFVENGGLERLSGLSKLKLLNLGRNLFNNSIFSSLAGLSSLRTLSLGYNRLKGSIDVKELDSLSNLNVLDMGMNEIEDFSVRPKDYSSLRRLHALVLDDVTIRDGSKFFQAMGSFPSLKTLSLQFSNFTGTVNSQETLDNFTNLEDLTLDYSSLHISILKSIAAFTSLKRLSIQNGRFDFKSFLLIISLCRLGHLQELHMGGNDLRGTLPCLYLNQLTGNISSSPLIHLTSIERLFLSYNQFQIPFSLEPFFNLSKLKVFSGEFNEIYVEPESSHSTTPKFQLESVSLSGSDIHATFPKFLYNQHDLELVDFSDSNLKGEFPNWLLKNNPNLSTLVLRNNSLSGPFQTPIQPHWHLDALHVSKNFFQGNIPLEIGVYFPSVFKFV</sequence>
<reference evidence="2" key="1">
    <citation type="journal article" date="2023" name="Hortic. Res.">
        <title>A chromosome-level phased genome enabling allele-level studies in sweet orange: a case study on citrus Huanglongbing tolerance.</title>
        <authorList>
            <person name="Wu B."/>
            <person name="Yu Q."/>
            <person name="Deng Z."/>
            <person name="Duan Y."/>
            <person name="Luo F."/>
            <person name="Gmitter F. Jr."/>
        </authorList>
    </citation>
    <scope>NUCLEOTIDE SEQUENCE [LARGE SCALE GENOMIC DNA]</scope>
    <source>
        <strain evidence="2">cv. Valencia</strain>
    </source>
</reference>
<dbReference type="EMBL" id="CM039178">
    <property type="protein sequence ID" value="KAH9681777.1"/>
    <property type="molecule type" value="Genomic_DNA"/>
</dbReference>
<proteinExistence type="predicted"/>
<keyword evidence="2" id="KW-1185">Reference proteome</keyword>
<gene>
    <name evidence="1" type="ORF">KPL71_027098</name>
</gene>
<accession>A0ACB8I3U1</accession>